<dbReference type="InterPro" id="IPR025322">
    <property type="entry name" value="PADRE_dom"/>
</dbReference>
<organism evidence="2 3">
    <name type="scientific">Musa troglodytarum</name>
    <name type="common">fe'i banana</name>
    <dbReference type="NCBI Taxonomy" id="320322"/>
    <lineage>
        <taxon>Eukaryota</taxon>
        <taxon>Viridiplantae</taxon>
        <taxon>Streptophyta</taxon>
        <taxon>Embryophyta</taxon>
        <taxon>Tracheophyta</taxon>
        <taxon>Spermatophyta</taxon>
        <taxon>Magnoliopsida</taxon>
        <taxon>Liliopsida</taxon>
        <taxon>Zingiberales</taxon>
        <taxon>Musaceae</taxon>
        <taxon>Musa</taxon>
    </lineage>
</organism>
<dbReference type="PANTHER" id="PTHR33052">
    <property type="entry name" value="DUF4228 DOMAIN PROTEIN-RELATED"/>
    <property type="match status" value="1"/>
</dbReference>
<proteinExistence type="predicted"/>
<sequence length="227" mass="24993">MRLKSLNLQMIRWCFHVAASSRTSPTSPVQAAGVRLIGCDGRVRVYHRPVAAAELMKEHPCHLVCRSDAFFIGQKVPPLAAGDQLQPGHAYFLLPSHFFHSVLSFVTLAASLLAPSGAGKSALLRPFDIQKTASGTLQIRVADEFLKEESRDGTSRLVTTEALEKEYRTLVRCRSSQWKPKLETISESERRSRGVSPFSGFKRRKKKGGSLSLAVAAANSPAFVKMK</sequence>
<accession>A0A9E7GCZ8</accession>
<protein>
    <recommendedName>
        <fullName evidence="4">DUF4228 domain protein</fullName>
    </recommendedName>
</protein>
<evidence type="ECO:0008006" key="4">
    <source>
        <dbReference type="Google" id="ProtNLM"/>
    </source>
</evidence>
<dbReference type="Pfam" id="PF14009">
    <property type="entry name" value="PADRE"/>
    <property type="match status" value="1"/>
</dbReference>
<evidence type="ECO:0000256" key="1">
    <source>
        <dbReference type="SAM" id="MobiDB-lite"/>
    </source>
</evidence>
<keyword evidence="3" id="KW-1185">Reference proteome</keyword>
<gene>
    <name evidence="2" type="ORF">MUK42_24687</name>
</gene>
<reference evidence="2" key="1">
    <citation type="submission" date="2022-05" db="EMBL/GenBank/DDBJ databases">
        <title>The Musa troglodytarum L. genome provides insights into the mechanism of non-climacteric behaviour and enrichment of carotenoids.</title>
        <authorList>
            <person name="Wang J."/>
        </authorList>
    </citation>
    <scope>NUCLEOTIDE SEQUENCE</scope>
    <source>
        <tissue evidence="2">Leaf</tissue>
    </source>
</reference>
<evidence type="ECO:0000313" key="2">
    <source>
        <dbReference type="EMBL" id="URE13049.1"/>
    </source>
</evidence>
<dbReference type="AlphaFoldDB" id="A0A9E7GCZ8"/>
<dbReference type="EMBL" id="CP097508">
    <property type="protein sequence ID" value="URE13049.1"/>
    <property type="molecule type" value="Genomic_DNA"/>
</dbReference>
<dbReference type="OrthoDB" id="652082at2759"/>
<evidence type="ECO:0000313" key="3">
    <source>
        <dbReference type="Proteomes" id="UP001055439"/>
    </source>
</evidence>
<dbReference type="Proteomes" id="UP001055439">
    <property type="component" value="Chromosome 6"/>
</dbReference>
<feature type="region of interest" description="Disordered" evidence="1">
    <location>
        <begin position="188"/>
        <end position="209"/>
    </location>
</feature>
<name>A0A9E7GCZ8_9LILI</name>